<accession>A0A1W1BHU2</accession>
<dbReference type="EMBL" id="FPHG01000018">
    <property type="protein sequence ID" value="SFV53073.1"/>
    <property type="molecule type" value="Genomic_DNA"/>
</dbReference>
<organism evidence="2">
    <name type="scientific">hydrothermal vent metagenome</name>
    <dbReference type="NCBI Taxonomy" id="652676"/>
    <lineage>
        <taxon>unclassified sequences</taxon>
        <taxon>metagenomes</taxon>
        <taxon>ecological metagenomes</taxon>
    </lineage>
</organism>
<sequence>MTKEQFMNDLQTIYDELQSRQSELNSYYNLVNSSHPKAELLINQFLEELGIRKNSDNIMASLVRIIGLREDSLEQVLQKSDFSKDEIIEKKEDAYRFVSNFYLERHSSLISWIEDNNLLTPFYRTLIYGVNSVGQAMSGWQSVWTARIIHGVNRDLYRFFNGDEEKIYQKLEKDGLYDLDDTGAVGDRCYSILHQDKDGKYHTVSYAEAFKKEVAQVVLALDALIHGLEEEADEVFFQRNVWIEYISAIKKALQHTNPNELIREWANVDRAWMKITTPLQIGHPLEYYEDHYRKAVALEWDLRIINPNLQKTSNTRENIKLFALELADKLGVDASSILENNIKQVNRTQLYIGQPVLYYGAEFNGLFSAQVVPNDEQVSTELGKKIFAYADFVMASKKSKPIMRLSVEIMGEEFVNKQKRLIETEPILWHKIYDISTIGHEFGHILWITKDTELKMNRTGQFKNIEEFKATAGGLMAFFHNEDEELKKHLIDDLVSRAVGLIAWRSVGEVLPYYCEGLIHLDILFKSGIITFSEQIRIDYSRYDIMKALYQEAYKDLASQYIRKIDAGSYLYRYVVKDKNIYLPKDSLVKEFVEFYYHRYKEIGQESYRN</sequence>
<evidence type="ECO:0000313" key="2">
    <source>
        <dbReference type="EMBL" id="SFV53073.1"/>
    </source>
</evidence>
<dbReference type="NCBIfam" id="NF033805">
    <property type="entry name" value="invasion_CiaB"/>
    <property type="match status" value="1"/>
</dbReference>
<protein>
    <submittedName>
        <fullName evidence="2">Campylobacter invasion antigen B (CiaB)</fullName>
    </submittedName>
</protein>
<dbReference type="InterPro" id="IPR057219">
    <property type="entry name" value="DUF7897"/>
</dbReference>
<dbReference type="AlphaFoldDB" id="A0A1W1BHU2"/>
<reference evidence="2" key="1">
    <citation type="submission" date="2016-10" db="EMBL/GenBank/DDBJ databases">
        <authorList>
            <person name="de Groot N.N."/>
        </authorList>
    </citation>
    <scope>NUCLEOTIDE SEQUENCE</scope>
</reference>
<dbReference type="Pfam" id="PF25448">
    <property type="entry name" value="DUF7897"/>
    <property type="match status" value="1"/>
</dbReference>
<feature type="domain" description="DUF7897" evidence="1">
    <location>
        <begin position="7"/>
        <end position="606"/>
    </location>
</feature>
<evidence type="ECO:0000259" key="1">
    <source>
        <dbReference type="Pfam" id="PF25448"/>
    </source>
</evidence>
<name>A0A1W1BHU2_9ZZZZ</name>
<gene>
    <name evidence="2" type="ORF">MNB_SV-9-836</name>
</gene>
<proteinExistence type="predicted"/>